<evidence type="ECO:0000256" key="2">
    <source>
        <dbReference type="ARBA" id="ARBA00023242"/>
    </source>
</evidence>
<feature type="non-terminal residue" evidence="4">
    <location>
        <position position="252"/>
    </location>
</feature>
<dbReference type="GO" id="GO:0006397">
    <property type="term" value="P:mRNA processing"/>
    <property type="evidence" value="ECO:0007669"/>
    <property type="project" value="InterPro"/>
</dbReference>
<evidence type="ECO:0000256" key="1">
    <source>
        <dbReference type="ARBA" id="ARBA00004123"/>
    </source>
</evidence>
<gene>
    <name evidence="4" type="ORF">CLF_103596</name>
</gene>
<evidence type="ECO:0000313" key="5">
    <source>
        <dbReference type="Proteomes" id="UP000008909"/>
    </source>
</evidence>
<dbReference type="AlphaFoldDB" id="G7YA01"/>
<sequence>MIGNCRVVSKTPQARLLMSHQDQPKHTAEQYSCHAAPIVRSAVTPFAYLLQHKRNVTRSSLCHAQWDRFRMVTVFRIHTPIILDEIIKRKLLIEGESGNDDRRLTLLLKNYLRWVASVRECDGTSDIGPFNEQETTRALFRVVQGNRFVCNSNLMMFSEYEIEKAKLRIEECREELRLAKIIRKNRREYDGLAKIIAEHPERDVTLAKYNKLENRLKRLREINEEYDRKIDLRKKQFHLFLSALHDLREMIE</sequence>
<keyword evidence="2" id="KW-0539">Nucleus</keyword>
<protein>
    <submittedName>
        <fullName evidence="4">THO complex subunit 7</fullName>
    </submittedName>
</protein>
<accession>G7YA01</accession>
<keyword evidence="5" id="KW-1185">Reference proteome</keyword>
<dbReference type="Pfam" id="PF05615">
    <property type="entry name" value="THOC7"/>
    <property type="match status" value="1"/>
</dbReference>
<dbReference type="EMBL" id="DF142985">
    <property type="protein sequence ID" value="GAA49785.1"/>
    <property type="molecule type" value="Genomic_DNA"/>
</dbReference>
<feature type="coiled-coil region" evidence="3">
    <location>
        <begin position="155"/>
        <end position="236"/>
    </location>
</feature>
<name>G7YA01_CLOSI</name>
<evidence type="ECO:0000256" key="3">
    <source>
        <dbReference type="SAM" id="Coils"/>
    </source>
</evidence>
<dbReference type="GO" id="GO:0000445">
    <property type="term" value="C:THO complex part of transcription export complex"/>
    <property type="evidence" value="ECO:0007669"/>
    <property type="project" value="InterPro"/>
</dbReference>
<comment type="subcellular location">
    <subcellularLocation>
        <location evidence="1">Nucleus</location>
    </subcellularLocation>
</comment>
<organism evidence="4 5">
    <name type="scientific">Clonorchis sinensis</name>
    <name type="common">Chinese liver fluke</name>
    <dbReference type="NCBI Taxonomy" id="79923"/>
    <lineage>
        <taxon>Eukaryota</taxon>
        <taxon>Metazoa</taxon>
        <taxon>Spiralia</taxon>
        <taxon>Lophotrochozoa</taxon>
        <taxon>Platyhelminthes</taxon>
        <taxon>Trematoda</taxon>
        <taxon>Digenea</taxon>
        <taxon>Opisthorchiida</taxon>
        <taxon>Opisthorchiata</taxon>
        <taxon>Opisthorchiidae</taxon>
        <taxon>Clonorchis</taxon>
    </lineage>
</organism>
<proteinExistence type="predicted"/>
<dbReference type="InterPro" id="IPR008501">
    <property type="entry name" value="THOC7/Mft1"/>
</dbReference>
<keyword evidence="3" id="KW-0175">Coiled coil</keyword>
<dbReference type="Proteomes" id="UP000008909">
    <property type="component" value="Unassembled WGS sequence"/>
</dbReference>
<evidence type="ECO:0000313" key="4">
    <source>
        <dbReference type="EMBL" id="GAA49785.1"/>
    </source>
</evidence>
<reference evidence="4" key="1">
    <citation type="journal article" date="2011" name="Genome Biol.">
        <title>The draft genome of the carcinogenic human liver fluke Clonorchis sinensis.</title>
        <authorList>
            <person name="Wang X."/>
            <person name="Chen W."/>
            <person name="Huang Y."/>
            <person name="Sun J."/>
            <person name="Men J."/>
            <person name="Liu H."/>
            <person name="Luo F."/>
            <person name="Guo L."/>
            <person name="Lv X."/>
            <person name="Deng C."/>
            <person name="Zhou C."/>
            <person name="Fan Y."/>
            <person name="Li X."/>
            <person name="Huang L."/>
            <person name="Hu Y."/>
            <person name="Liang C."/>
            <person name="Hu X."/>
            <person name="Xu J."/>
            <person name="Yu X."/>
        </authorList>
    </citation>
    <scope>NUCLEOTIDE SEQUENCE [LARGE SCALE GENOMIC DNA]</scope>
    <source>
        <strain evidence="4">Henan</strain>
    </source>
</reference>
<reference key="2">
    <citation type="submission" date="2011-10" db="EMBL/GenBank/DDBJ databases">
        <title>The genome and transcriptome sequence of Clonorchis sinensis provide insights into the carcinogenic liver fluke.</title>
        <authorList>
            <person name="Wang X."/>
            <person name="Huang Y."/>
            <person name="Chen W."/>
            <person name="Liu H."/>
            <person name="Guo L."/>
            <person name="Chen Y."/>
            <person name="Luo F."/>
            <person name="Zhou W."/>
            <person name="Sun J."/>
            <person name="Mao Q."/>
            <person name="Liang P."/>
            <person name="Zhou C."/>
            <person name="Tian Y."/>
            <person name="Men J."/>
            <person name="Lv X."/>
            <person name="Huang L."/>
            <person name="Zhou J."/>
            <person name="Hu Y."/>
            <person name="Li R."/>
            <person name="Zhang F."/>
            <person name="Lei H."/>
            <person name="Li X."/>
            <person name="Hu X."/>
            <person name="Liang C."/>
            <person name="Xu J."/>
            <person name="Wu Z."/>
            <person name="Yu X."/>
        </authorList>
    </citation>
    <scope>NUCLEOTIDE SEQUENCE</scope>
    <source>
        <strain>Henan</strain>
    </source>
</reference>